<protein>
    <submittedName>
        <fullName evidence="2">Efflux RND transporter permease subunit</fullName>
    </submittedName>
</protein>
<dbReference type="Gene3D" id="3.30.2090.10">
    <property type="entry name" value="Multidrug efflux transporter AcrB TolC docking domain, DN and DC subdomains"/>
    <property type="match status" value="2"/>
</dbReference>
<dbReference type="EMBL" id="JBHSPF010000067">
    <property type="protein sequence ID" value="MFC5629676.1"/>
    <property type="molecule type" value="Genomic_DNA"/>
</dbReference>
<dbReference type="Gene3D" id="3.30.70.1430">
    <property type="entry name" value="Multidrug efflux transporter AcrB pore domain"/>
    <property type="match status" value="2"/>
</dbReference>
<comment type="caution">
    <text evidence="2">The sequence shown here is derived from an EMBL/GenBank/DDBJ whole genome shotgun (WGS) entry which is preliminary data.</text>
</comment>
<dbReference type="PRINTS" id="PR00702">
    <property type="entry name" value="ACRIFLAVINRP"/>
</dbReference>
<feature type="transmembrane region" description="Helical" evidence="1">
    <location>
        <begin position="949"/>
        <end position="970"/>
    </location>
</feature>
<dbReference type="Gene3D" id="3.30.70.1320">
    <property type="entry name" value="Multidrug efflux transporter AcrB pore domain like"/>
    <property type="match status" value="1"/>
</dbReference>
<gene>
    <name evidence="2" type="ORF">ACFPTR_12520</name>
</gene>
<dbReference type="Gene3D" id="3.30.70.1440">
    <property type="entry name" value="Multidrug efflux transporter AcrB pore domain"/>
    <property type="match status" value="1"/>
</dbReference>
<dbReference type="PANTHER" id="PTHR32063:SF0">
    <property type="entry name" value="SWARMING MOTILITY PROTEIN SWRC"/>
    <property type="match status" value="1"/>
</dbReference>
<dbReference type="Gene3D" id="1.20.1640.10">
    <property type="entry name" value="Multidrug efflux transporter AcrB transmembrane domain"/>
    <property type="match status" value="2"/>
</dbReference>
<sequence>MSRWSVKRPVGIVMIIAMVLVISLTALRNLSVDLYPDMELPLAVVATSYSGTAPEDIEETITKPLEESLTTIDNVDNIQSQSISGSSLVLVQFDFGTDLDQAMLEIRESVDSVRPSLPDGANDPSVLRFNPNQQPIMWIGLETDESVENVQHIAEERIQPRLEQGSGVASVTIDGIQSRKIEVQLRIEDLNRYGLSTQDVINVLQSENRSASAGEIESGHQNLQLRVEGEFEEIADIENTLIPLGNGENVRVRDVANVIDTVEEESSLTYVNGSPAYMFSIMKQSDANTVEVSQITRDIIADLNKDLGEELDLHIVFDSADFIEQSIDSVTENLIYGAVFAIVVLLIFLRSVRATIVIGISIPIAVISTFSLIYFTGETLNILTIGGLALGVGMMVDSSIVILESIFKHIEAGKTKVEAAIAGAEELGSAVFASTMTTLVVFLPLVFVEGISSELFTPLALTVSFALVASLLAALTIVPMLASQIIKEEAMVNKENRFTRFGQSVNNFYRRILRWALNHRIFVLVITGGLMILSLLLVPFVGAEFLPEADEGEIMITVETPVASTLEETQVPVQRVWTLLEPYEDAIQSTYSTVGGGSPLGMGGGANSASVNVSLKSPSERAITTSEMVDELSEQVKRIPGADITVASMTSAAMGSASPISVGVSGPDVEVLDQLADEVMFVIERLPGTRNIESTAGEGTPQMNVHVDRLQAAQYGLTYQDVMSQIMVAFQGQVATEYREDGQEIDVEVSIPEHAREKLSDFRNLSLTTPTGSTIPLTAIAELQEVTGPTEINRQDQQRRINITADIASDRTLGEVAQEVQREIEQLNLPDGYSVSFGGEAEDMQEAFGDLALALIAAIFLVYAVMAVQFESFYQPFVIMFSMPATLIGVLIGLFLTQTPLSITAFIGIIMLAGVVVNNAIIMVDYINQQRRKGMDRDEAIQEAGPARLRPIMMTVLTTVLAMIPVALGIGEGAEAQAPMGIVVIFGLLFSTLFTLILIPVVYSLTDGFMTKIKTFFRRKSATEPSE</sequence>
<evidence type="ECO:0000256" key="1">
    <source>
        <dbReference type="SAM" id="Phobius"/>
    </source>
</evidence>
<feature type="transmembrane region" description="Helical" evidence="1">
    <location>
        <begin position="427"/>
        <end position="447"/>
    </location>
</feature>
<dbReference type="RefSeq" id="WP_270897336.1">
    <property type="nucleotide sequence ID" value="NZ_JBHSPF010000067.1"/>
</dbReference>
<feature type="transmembrane region" description="Helical" evidence="1">
    <location>
        <begin position="356"/>
        <end position="376"/>
    </location>
</feature>
<proteinExistence type="predicted"/>
<feature type="transmembrane region" description="Helical" evidence="1">
    <location>
        <begin position="459"/>
        <end position="482"/>
    </location>
</feature>
<keyword evidence="1" id="KW-1133">Transmembrane helix</keyword>
<keyword evidence="1" id="KW-0472">Membrane</keyword>
<keyword evidence="1" id="KW-0812">Transmembrane</keyword>
<feature type="transmembrane region" description="Helical" evidence="1">
    <location>
        <begin position="982"/>
        <end position="1005"/>
    </location>
</feature>
<keyword evidence="3" id="KW-1185">Reference proteome</keyword>
<dbReference type="PANTHER" id="PTHR32063">
    <property type="match status" value="1"/>
</dbReference>
<feature type="transmembrane region" description="Helical" evidence="1">
    <location>
        <begin position="12"/>
        <end position="30"/>
    </location>
</feature>
<feature type="transmembrane region" description="Helical" evidence="1">
    <location>
        <begin position="903"/>
        <end position="928"/>
    </location>
</feature>
<dbReference type="Pfam" id="PF00873">
    <property type="entry name" value="ACR_tran"/>
    <property type="match status" value="1"/>
</dbReference>
<dbReference type="SUPFAM" id="SSF82693">
    <property type="entry name" value="Multidrug efflux transporter AcrB pore domain, PN1, PN2, PC1 and PC2 subdomains"/>
    <property type="match status" value="3"/>
</dbReference>
<feature type="transmembrane region" description="Helical" evidence="1">
    <location>
        <begin position="382"/>
        <end position="407"/>
    </location>
</feature>
<dbReference type="InterPro" id="IPR027463">
    <property type="entry name" value="AcrB_DN_DC_subdom"/>
</dbReference>
<organism evidence="2 3">
    <name type="scientific">Aliibacillus thermotolerans</name>
    <dbReference type="NCBI Taxonomy" id="1834418"/>
    <lineage>
        <taxon>Bacteria</taxon>
        <taxon>Bacillati</taxon>
        <taxon>Bacillota</taxon>
        <taxon>Bacilli</taxon>
        <taxon>Bacillales</taxon>
        <taxon>Bacillaceae</taxon>
        <taxon>Aliibacillus</taxon>
    </lineage>
</organism>
<dbReference type="Proteomes" id="UP001596143">
    <property type="component" value="Unassembled WGS sequence"/>
</dbReference>
<evidence type="ECO:0000313" key="3">
    <source>
        <dbReference type="Proteomes" id="UP001596143"/>
    </source>
</evidence>
<reference evidence="3" key="1">
    <citation type="journal article" date="2019" name="Int. J. Syst. Evol. Microbiol.">
        <title>The Global Catalogue of Microorganisms (GCM) 10K type strain sequencing project: providing services to taxonomists for standard genome sequencing and annotation.</title>
        <authorList>
            <consortium name="The Broad Institute Genomics Platform"/>
            <consortium name="The Broad Institute Genome Sequencing Center for Infectious Disease"/>
            <person name="Wu L."/>
            <person name="Ma J."/>
        </authorList>
    </citation>
    <scope>NUCLEOTIDE SEQUENCE [LARGE SCALE GENOMIC DNA]</scope>
    <source>
        <strain evidence="3">CGMCC 1.15790</strain>
    </source>
</reference>
<feature type="transmembrane region" description="Helical" evidence="1">
    <location>
        <begin position="877"/>
        <end position="897"/>
    </location>
</feature>
<accession>A0ABW0U860</accession>
<evidence type="ECO:0000313" key="2">
    <source>
        <dbReference type="EMBL" id="MFC5629676.1"/>
    </source>
</evidence>
<dbReference type="InterPro" id="IPR001036">
    <property type="entry name" value="Acrflvin-R"/>
</dbReference>
<feature type="transmembrane region" description="Helical" evidence="1">
    <location>
        <begin position="333"/>
        <end position="349"/>
    </location>
</feature>
<dbReference type="SUPFAM" id="SSF82714">
    <property type="entry name" value="Multidrug efflux transporter AcrB TolC docking domain, DN and DC subdomains"/>
    <property type="match status" value="2"/>
</dbReference>
<dbReference type="SUPFAM" id="SSF82866">
    <property type="entry name" value="Multidrug efflux transporter AcrB transmembrane domain"/>
    <property type="match status" value="2"/>
</dbReference>
<feature type="transmembrane region" description="Helical" evidence="1">
    <location>
        <begin position="521"/>
        <end position="541"/>
    </location>
</feature>
<feature type="transmembrane region" description="Helical" evidence="1">
    <location>
        <begin position="851"/>
        <end position="870"/>
    </location>
</feature>
<name>A0ABW0U860_9BACI</name>